<evidence type="ECO:0000313" key="8">
    <source>
        <dbReference type="EMBL" id="QQC87660.1"/>
    </source>
</evidence>
<dbReference type="RefSeq" id="WP_198501777.1">
    <property type="nucleotide sequence ID" value="NZ_CP065959.1"/>
</dbReference>
<dbReference type="AlphaFoldDB" id="A0A7T4TW18"/>
<evidence type="ECO:0000256" key="5">
    <source>
        <dbReference type="ARBA" id="ARBA00023136"/>
    </source>
</evidence>
<keyword evidence="2" id="KW-1003">Cell membrane</keyword>
<dbReference type="Pfam" id="PF09678">
    <property type="entry name" value="Caa3_CtaG"/>
    <property type="match status" value="1"/>
</dbReference>
<feature type="transmembrane region" description="Helical" evidence="7">
    <location>
        <begin position="131"/>
        <end position="151"/>
    </location>
</feature>
<accession>A0A7T4TW18</accession>
<feature type="transmembrane region" description="Helical" evidence="7">
    <location>
        <begin position="163"/>
        <end position="183"/>
    </location>
</feature>
<feature type="compositionally biased region" description="Low complexity" evidence="6">
    <location>
        <begin position="264"/>
        <end position="273"/>
    </location>
</feature>
<dbReference type="EMBL" id="CP065959">
    <property type="protein sequence ID" value="QQC87660.1"/>
    <property type="molecule type" value="Genomic_DNA"/>
</dbReference>
<evidence type="ECO:0000256" key="4">
    <source>
        <dbReference type="ARBA" id="ARBA00022989"/>
    </source>
</evidence>
<dbReference type="Proteomes" id="UP000596130">
    <property type="component" value="Chromosome"/>
</dbReference>
<evidence type="ECO:0000256" key="3">
    <source>
        <dbReference type="ARBA" id="ARBA00022692"/>
    </source>
</evidence>
<evidence type="ECO:0000256" key="1">
    <source>
        <dbReference type="ARBA" id="ARBA00004651"/>
    </source>
</evidence>
<keyword evidence="5 7" id="KW-0472">Membrane</keyword>
<dbReference type="GO" id="GO:0005886">
    <property type="term" value="C:plasma membrane"/>
    <property type="evidence" value="ECO:0007669"/>
    <property type="project" value="UniProtKB-SubCell"/>
</dbReference>
<feature type="region of interest" description="Disordered" evidence="6">
    <location>
        <begin position="264"/>
        <end position="317"/>
    </location>
</feature>
<protein>
    <submittedName>
        <fullName evidence="8">Cytochrome c oxidase assembly protein</fullName>
    </submittedName>
</protein>
<keyword evidence="4 7" id="KW-1133">Transmembrane helix</keyword>
<name>A0A7T4TW18_9ACTN</name>
<organism evidence="8 9">
    <name type="scientific">Streptomyces alfalfae</name>
    <dbReference type="NCBI Taxonomy" id="1642299"/>
    <lineage>
        <taxon>Bacteria</taxon>
        <taxon>Bacillati</taxon>
        <taxon>Actinomycetota</taxon>
        <taxon>Actinomycetes</taxon>
        <taxon>Kitasatosporales</taxon>
        <taxon>Streptomycetaceae</taxon>
        <taxon>Streptomyces</taxon>
    </lineage>
</organism>
<feature type="transmembrane region" description="Helical" evidence="7">
    <location>
        <begin position="237"/>
        <end position="257"/>
    </location>
</feature>
<comment type="subcellular location">
    <subcellularLocation>
        <location evidence="1">Cell membrane</location>
        <topology evidence="1">Multi-pass membrane protein</topology>
    </subcellularLocation>
</comment>
<evidence type="ECO:0000256" key="6">
    <source>
        <dbReference type="SAM" id="MobiDB-lite"/>
    </source>
</evidence>
<evidence type="ECO:0000313" key="9">
    <source>
        <dbReference type="Proteomes" id="UP000596130"/>
    </source>
</evidence>
<sequence>MTGHGPHGHHQQSAALPWEPVLVSLVLTAVAAGYVVLAARARRANPRAGWSPWRTGLFLTGTALLAVALLPPLATAAHGDFRGHMLQHLLVGMYAPLALMLAAPVTLLLRTLPVARARGLTRVLRSRPARLIAHPVTALLLSVGTLPVLYFTPLYNASTGDEALHWLLHLHFLLSGCLFAWVIAGPDPAPTRPGVPARLVVLGVAITAHALLSQAMYAGFLIDIHVPVAQVRAGAEAMYYGGDIAELLLAAALVTTWRPARSTARSAGTAARPVRPPATGAHLAPSAGSGMAGETSPAPPFTARQAGNSGFHARTRH</sequence>
<evidence type="ECO:0000256" key="2">
    <source>
        <dbReference type="ARBA" id="ARBA00022475"/>
    </source>
</evidence>
<feature type="transmembrane region" description="Helical" evidence="7">
    <location>
        <begin position="89"/>
        <end position="110"/>
    </location>
</feature>
<gene>
    <name evidence="8" type="ORF">I8755_03985</name>
</gene>
<keyword evidence="3 7" id="KW-0812">Transmembrane</keyword>
<dbReference type="InterPro" id="IPR019108">
    <property type="entry name" value="Caa3_assmbl_CtaG-rel"/>
</dbReference>
<reference evidence="8 9" key="1">
    <citation type="submission" date="2020-12" db="EMBL/GenBank/DDBJ databases">
        <title>Identification and biosynthesis of polyene macrolides produced by Streptomyces alfalfae Men-myco-93-63.</title>
        <authorList>
            <person name="Liu D."/>
            <person name="Li Y."/>
            <person name="Liu L."/>
            <person name="Han X."/>
            <person name="Shen F."/>
        </authorList>
    </citation>
    <scope>NUCLEOTIDE SEQUENCE [LARGE SCALE GENOMIC DNA]</scope>
    <source>
        <strain evidence="8 9">Men-myco-93-63</strain>
    </source>
</reference>
<feature type="transmembrane region" description="Helical" evidence="7">
    <location>
        <begin position="195"/>
        <end position="217"/>
    </location>
</feature>
<feature type="transmembrane region" description="Helical" evidence="7">
    <location>
        <begin position="20"/>
        <end position="37"/>
    </location>
</feature>
<evidence type="ECO:0000256" key="7">
    <source>
        <dbReference type="SAM" id="Phobius"/>
    </source>
</evidence>
<feature type="transmembrane region" description="Helical" evidence="7">
    <location>
        <begin position="57"/>
        <end position="77"/>
    </location>
</feature>
<proteinExistence type="predicted"/>